<evidence type="ECO:0000256" key="8">
    <source>
        <dbReference type="SAM" id="Phobius"/>
    </source>
</evidence>
<feature type="transmembrane region" description="Helical" evidence="8">
    <location>
        <begin position="382"/>
        <end position="402"/>
    </location>
</feature>
<evidence type="ECO:0000259" key="10">
    <source>
        <dbReference type="SMART" id="SM01320"/>
    </source>
</evidence>
<evidence type="ECO:0000313" key="11">
    <source>
        <dbReference type="EMBL" id="KAK3054698.1"/>
    </source>
</evidence>
<evidence type="ECO:0000256" key="4">
    <source>
        <dbReference type="ARBA" id="ARBA00022729"/>
    </source>
</evidence>
<dbReference type="Proteomes" id="UP001271007">
    <property type="component" value="Unassembled WGS sequence"/>
</dbReference>
<evidence type="ECO:0000256" key="6">
    <source>
        <dbReference type="ARBA" id="ARBA00023136"/>
    </source>
</evidence>
<organism evidence="11 12">
    <name type="scientific">Extremus antarcticus</name>
    <dbReference type="NCBI Taxonomy" id="702011"/>
    <lineage>
        <taxon>Eukaryota</taxon>
        <taxon>Fungi</taxon>
        <taxon>Dikarya</taxon>
        <taxon>Ascomycota</taxon>
        <taxon>Pezizomycotina</taxon>
        <taxon>Dothideomycetes</taxon>
        <taxon>Dothideomycetidae</taxon>
        <taxon>Mycosphaerellales</taxon>
        <taxon>Extremaceae</taxon>
        <taxon>Extremus</taxon>
    </lineage>
</organism>
<feature type="region of interest" description="Disordered" evidence="7">
    <location>
        <begin position="624"/>
        <end position="773"/>
    </location>
</feature>
<accession>A0AAJ0DII7</accession>
<evidence type="ECO:0000256" key="7">
    <source>
        <dbReference type="SAM" id="MobiDB-lite"/>
    </source>
</evidence>
<keyword evidence="12" id="KW-1185">Reference proteome</keyword>
<feature type="signal peptide" evidence="9">
    <location>
        <begin position="1"/>
        <end position="22"/>
    </location>
</feature>
<dbReference type="InterPro" id="IPR040241">
    <property type="entry name" value="TRP_Flc/Pkd2-like"/>
</dbReference>
<dbReference type="Pfam" id="PF06011">
    <property type="entry name" value="TRP"/>
    <property type="match status" value="1"/>
</dbReference>
<keyword evidence="3 8" id="KW-0812">Transmembrane</keyword>
<feature type="transmembrane region" description="Helical" evidence="8">
    <location>
        <begin position="527"/>
        <end position="547"/>
    </location>
</feature>
<evidence type="ECO:0000313" key="12">
    <source>
        <dbReference type="Proteomes" id="UP001271007"/>
    </source>
</evidence>
<reference evidence="11" key="1">
    <citation type="submission" date="2023-04" db="EMBL/GenBank/DDBJ databases">
        <title>Black Yeasts Isolated from many extreme environments.</title>
        <authorList>
            <person name="Coleine C."/>
            <person name="Stajich J.E."/>
            <person name="Selbmann L."/>
        </authorList>
    </citation>
    <scope>NUCLEOTIDE SEQUENCE</scope>
    <source>
        <strain evidence="11">CCFEE 5312</strain>
    </source>
</reference>
<dbReference type="EMBL" id="JAWDJX010000011">
    <property type="protein sequence ID" value="KAK3054698.1"/>
    <property type="molecule type" value="Genomic_DNA"/>
</dbReference>
<keyword evidence="4 9" id="KW-0732">Signal</keyword>
<keyword evidence="5 8" id="KW-1133">Transmembrane helix</keyword>
<dbReference type="InterPro" id="IPR032800">
    <property type="entry name" value="TRP_N"/>
</dbReference>
<feature type="chain" id="PRO_5042612331" evidence="9">
    <location>
        <begin position="23"/>
        <end position="773"/>
    </location>
</feature>
<comment type="caution">
    <text evidence="11">The sequence shown here is derived from an EMBL/GenBank/DDBJ whole genome shotgun (WGS) entry which is preliminary data.</text>
</comment>
<keyword evidence="6 8" id="KW-0472">Membrane</keyword>
<dbReference type="GO" id="GO:0055085">
    <property type="term" value="P:transmembrane transport"/>
    <property type="evidence" value="ECO:0007669"/>
    <property type="project" value="TreeGrafter"/>
</dbReference>
<evidence type="ECO:0000256" key="1">
    <source>
        <dbReference type="ARBA" id="ARBA00004141"/>
    </source>
</evidence>
<dbReference type="PANTHER" id="PTHR31145:SF2">
    <property type="entry name" value="FLAVIN CARRIER PROTEIN 2"/>
    <property type="match status" value="1"/>
</dbReference>
<gene>
    <name evidence="11" type="primary">FLC3</name>
    <name evidence="11" type="ORF">LTR09_004427</name>
</gene>
<feature type="compositionally biased region" description="Polar residues" evidence="7">
    <location>
        <begin position="702"/>
        <end position="712"/>
    </location>
</feature>
<feature type="transmembrane region" description="Helical" evidence="8">
    <location>
        <begin position="497"/>
        <end position="520"/>
    </location>
</feature>
<proteinExistence type="inferred from homology"/>
<feature type="transmembrane region" description="Helical" evidence="8">
    <location>
        <begin position="333"/>
        <end position="354"/>
    </location>
</feature>
<comment type="similarity">
    <text evidence="2">Belongs to the transient receptor potential (TRP) ion channel family.</text>
</comment>
<feature type="transmembrane region" description="Helical" evidence="8">
    <location>
        <begin position="559"/>
        <end position="589"/>
    </location>
</feature>
<dbReference type="SMART" id="SM01320">
    <property type="entry name" value="TRP_N"/>
    <property type="match status" value="1"/>
</dbReference>
<evidence type="ECO:0000256" key="2">
    <source>
        <dbReference type="ARBA" id="ARBA00010642"/>
    </source>
</evidence>
<name>A0AAJ0DII7_9PEZI</name>
<protein>
    <submittedName>
        <fullName evidence="11">Flavin carrier protein 3</fullName>
    </submittedName>
</protein>
<evidence type="ECO:0000256" key="5">
    <source>
        <dbReference type="ARBA" id="ARBA00022989"/>
    </source>
</evidence>
<evidence type="ECO:0000256" key="9">
    <source>
        <dbReference type="SAM" id="SignalP"/>
    </source>
</evidence>
<dbReference type="GO" id="GO:0016020">
    <property type="term" value="C:membrane"/>
    <property type="evidence" value="ECO:0007669"/>
    <property type="project" value="UniProtKB-SubCell"/>
</dbReference>
<dbReference type="PANTHER" id="PTHR31145">
    <property type="entry name" value="INTEGRAL MEMBRANE PROTEIN (AFU_ORTHOLOGUE AFUA_7G01610)"/>
    <property type="match status" value="1"/>
</dbReference>
<dbReference type="AlphaFoldDB" id="A0AAJ0DII7"/>
<feature type="transmembrane region" description="Helical" evidence="8">
    <location>
        <begin position="469"/>
        <end position="491"/>
    </location>
</feature>
<dbReference type="InterPro" id="IPR010308">
    <property type="entry name" value="TRP_C"/>
</dbReference>
<feature type="domain" description="ML-like" evidence="10">
    <location>
        <begin position="24"/>
        <end position="164"/>
    </location>
</feature>
<feature type="transmembrane region" description="Helical" evidence="8">
    <location>
        <begin position="408"/>
        <end position="428"/>
    </location>
</feature>
<dbReference type="Pfam" id="PF14558">
    <property type="entry name" value="TRP_N"/>
    <property type="match status" value="1"/>
</dbReference>
<evidence type="ECO:0000256" key="3">
    <source>
        <dbReference type="ARBA" id="ARBA00022692"/>
    </source>
</evidence>
<sequence length="773" mass="83602">MAPSLRSLIGTCLVALLPFAAAENQLLSTSLNPCQANSSFSATLFDVVFTPNNGSFAWDINGVSTINGNVTIGLTVLAYGLNIYSQEINPCDQVQLHGMCPMHQGPLNMNSNAQIPGNALANIPGITYTVPDLDAKVRITFNMTDTGEQVACVEAELSNGKTVDQKGVAWSLAVISGIALVSSAITSGLGHSNTAAHVASNALSLFGYFQAQAFIGMTAVGLPPIVSAWTQNFQWSMGLIGVNFIQDIATWYQRATGGTPSEILSNLATTSVQVQKRGLDLASNIIARGAGLVARTNAGGTEADTSNTMIIRGIERVGFRSGIEPTNVFLTGYIFFIAFVFFVALGVILFKFICEGLVKAGRLKHDQFQDFRNGWTTVLKGIMYRIVIIGFPQMVVLCFWELTQNNSGAEMALAVFTVFTMIGVLGWASSKVIRLARRSISMHKNPAYILYSDPVSLNKWGFLYVQFKATAYFFIVPVLIYILIKGLFIALAQNSGITQAVAFVVIEAVFLIAVCIMTPYMDKKTNAFNISICVINFVSAIFLLVFSDVFNQPGIVTGVMGVIFFVYNAVFSTVLIIIVLVASVIAIVAKNPDTRYQPMRDDRSSFIKSQSALNTELDALGATARGESKHGFTNNKGARIEDDDESYSGSDLSKPANAYNEPPRSPYGPPSDLASGRHMPPTTYQNQPRGGAAPYDHGRAGSMNSQSRNQQAPYGANPSPWQRGAGYDNEENRPYSGSVDRVVDLYYREPSPIPPAAGGGGQQYNNEKQQPWL</sequence>
<comment type="subcellular location">
    <subcellularLocation>
        <location evidence="1">Membrane</location>
        <topology evidence="1">Multi-pass membrane protein</topology>
    </subcellularLocation>
</comment>
<feature type="compositionally biased region" description="Polar residues" evidence="7">
    <location>
        <begin position="764"/>
        <end position="773"/>
    </location>
</feature>
<dbReference type="GO" id="GO:0009272">
    <property type="term" value="P:fungal-type cell wall biogenesis"/>
    <property type="evidence" value="ECO:0007669"/>
    <property type="project" value="TreeGrafter"/>
</dbReference>